<dbReference type="PANTHER" id="PTHR21174">
    <property type="match status" value="1"/>
</dbReference>
<sequence length="232" mass="26542">MLIKHNINGLELKSQWQFLFHNSVSDRREERKVLLDLIRAYSSNSRFYHGLDHIKHTLAVIASLQSQAKNYSAIQLAAWFHDAIYNPMVTDNEEKSAEYAAKVLTKLNISSSTIDAVTQMILNTKDHQAAPEDIDSQILLDADLAILGEDEASYQFYARGIRREYGYLGGEEYCLGRLNVLKKLLQRSRIYYTEPMFQQYEAKARHNMLLEITAISSQDSCLGFYGDIYSAA</sequence>
<evidence type="ECO:0000313" key="1">
    <source>
        <dbReference type="EMBL" id="XCM38279.1"/>
    </source>
</evidence>
<name>A0AAU8JGA1_9CYAN</name>
<dbReference type="PIRSF" id="PIRSF035170">
    <property type="entry name" value="HD_phosphohydro"/>
    <property type="match status" value="1"/>
</dbReference>
<dbReference type="Gene3D" id="1.10.3210.10">
    <property type="entry name" value="Hypothetical protein af1432"/>
    <property type="match status" value="1"/>
</dbReference>
<dbReference type="InterPro" id="IPR009218">
    <property type="entry name" value="HD_phosphohydro"/>
</dbReference>
<dbReference type="SUPFAM" id="SSF109604">
    <property type="entry name" value="HD-domain/PDEase-like"/>
    <property type="match status" value="1"/>
</dbReference>
<proteinExistence type="predicted"/>
<evidence type="ECO:0008006" key="2">
    <source>
        <dbReference type="Google" id="ProtNLM"/>
    </source>
</evidence>
<reference evidence="1" key="1">
    <citation type="submission" date="2024-07" db="EMBL/GenBank/DDBJ databases">
        <authorList>
            <person name="Kim Y.J."/>
            <person name="Jeong J.Y."/>
        </authorList>
    </citation>
    <scope>NUCLEOTIDE SEQUENCE</scope>
    <source>
        <strain evidence="1">GIHE-MW2</strain>
    </source>
</reference>
<dbReference type="AlphaFoldDB" id="A0AAU8JGA1"/>
<dbReference type="PANTHER" id="PTHR21174:SF0">
    <property type="entry name" value="HD PHOSPHOHYDROLASE FAMILY PROTEIN-RELATED"/>
    <property type="match status" value="1"/>
</dbReference>
<dbReference type="RefSeq" id="WP_231636719.1">
    <property type="nucleotide sequence ID" value="NZ_CP159837.1"/>
</dbReference>
<protein>
    <recommendedName>
        <fullName evidence="2">HD domain-containing protein</fullName>
    </recommendedName>
</protein>
<gene>
    <name evidence="1" type="ORF">ABWT76_001116</name>
</gene>
<dbReference type="EMBL" id="CP159837">
    <property type="protein sequence ID" value="XCM38279.1"/>
    <property type="molecule type" value="Genomic_DNA"/>
</dbReference>
<accession>A0AAU8JGA1</accession>
<organism evidence="1">
    <name type="scientific">Planktothricoides raciborskii GIHE-MW2</name>
    <dbReference type="NCBI Taxonomy" id="2792601"/>
    <lineage>
        <taxon>Bacteria</taxon>
        <taxon>Bacillati</taxon>
        <taxon>Cyanobacteriota</taxon>
        <taxon>Cyanophyceae</taxon>
        <taxon>Oscillatoriophycideae</taxon>
        <taxon>Oscillatoriales</taxon>
        <taxon>Oscillatoriaceae</taxon>
        <taxon>Planktothricoides</taxon>
    </lineage>
</organism>